<dbReference type="InterPro" id="IPR011060">
    <property type="entry name" value="RibuloseP-bd_barrel"/>
</dbReference>
<dbReference type="OrthoDB" id="10596233at2759"/>
<comment type="caution">
    <text evidence="9">The sequence shown here is derived from an EMBL/GenBank/DDBJ whole genome shotgun (WGS) entry which is preliminary data.</text>
</comment>
<dbReference type="AlphaFoldDB" id="A0A9W7LB82"/>
<feature type="domain" description="N-(5'phosphoribosyl) anthranilate isomerase (PRAI)" evidence="8">
    <location>
        <begin position="956"/>
        <end position="1016"/>
    </location>
</feature>
<evidence type="ECO:0000256" key="5">
    <source>
        <dbReference type="ARBA" id="ARBA00023141"/>
    </source>
</evidence>
<keyword evidence="10" id="KW-1185">Reference proteome</keyword>
<evidence type="ECO:0000256" key="1">
    <source>
        <dbReference type="ARBA" id="ARBA00004664"/>
    </source>
</evidence>
<evidence type="ECO:0000256" key="4">
    <source>
        <dbReference type="ARBA" id="ARBA00022822"/>
    </source>
</evidence>
<dbReference type="GO" id="GO:0004640">
    <property type="term" value="F:phosphoribosylanthranilate isomerase activity"/>
    <property type="evidence" value="ECO:0007669"/>
    <property type="project" value="UniProtKB-EC"/>
</dbReference>
<organism evidence="9 10">
    <name type="scientific">Triparma columacea</name>
    <dbReference type="NCBI Taxonomy" id="722753"/>
    <lineage>
        <taxon>Eukaryota</taxon>
        <taxon>Sar</taxon>
        <taxon>Stramenopiles</taxon>
        <taxon>Ochrophyta</taxon>
        <taxon>Bolidophyceae</taxon>
        <taxon>Parmales</taxon>
        <taxon>Triparmaceae</taxon>
        <taxon>Triparma</taxon>
    </lineage>
</organism>
<protein>
    <recommendedName>
        <fullName evidence="2">phosphoribosylanthranilate isomerase</fullName>
        <ecNumber evidence="2">5.3.1.24</ecNumber>
    </recommendedName>
</protein>
<dbReference type="Proteomes" id="UP001165065">
    <property type="component" value="Unassembled WGS sequence"/>
</dbReference>
<dbReference type="Gene3D" id="3.20.20.70">
    <property type="entry name" value="Aldolase class I"/>
    <property type="match status" value="1"/>
</dbReference>
<keyword evidence="5" id="KW-0057">Aromatic amino acid biosynthesis</keyword>
<feature type="compositionally biased region" description="Low complexity" evidence="7">
    <location>
        <begin position="7"/>
        <end position="32"/>
    </location>
</feature>
<proteinExistence type="predicted"/>
<dbReference type="InterPro" id="IPR001240">
    <property type="entry name" value="PRAI_dom"/>
</dbReference>
<evidence type="ECO:0000313" key="9">
    <source>
        <dbReference type="EMBL" id="GMI43104.1"/>
    </source>
</evidence>
<evidence type="ECO:0000313" key="10">
    <source>
        <dbReference type="Proteomes" id="UP001165065"/>
    </source>
</evidence>
<comment type="pathway">
    <text evidence="1">Amino-acid biosynthesis; L-tryptophan biosynthesis; L-tryptophan from chorismate: step 3/5.</text>
</comment>
<feature type="compositionally biased region" description="Basic residues" evidence="7">
    <location>
        <begin position="924"/>
        <end position="943"/>
    </location>
</feature>
<keyword evidence="6" id="KW-0413">Isomerase</keyword>
<name>A0A9W7LB82_9STRA</name>
<sequence>MFQPVNSTESESSEPPTRPFTPTLKNTSTTSTYLIETSISDDESTSSYGSSSSTSSSASRLWKKAACLMKSRLEPELLRVESLKKDKESKGITAQSVKGKREINDFDVLNCINVIKDIAIDLQQCRTGEVGKIDDTALLKMRSVSEKEFAKVVADKNFFPRQVANFLDLDRCLKMLHRYLTSSPSRESLEKNLPKILSVVLQCILLNSEVIEVADEFTSTSKTPLGVSIVRSLLDMDSFKSASSFDSASSIFTNATEGTADASISRTFRRSTFASVLRGSFKIVEACTSDALIHEPLLASGHLTSVTKIILCYINGGRTKYLVPSNTSNTMIMVPIPFFIRNGELSLNRLSNNLGYKYAKKSDYNYVMFTALKTLQNLLSPPPIVQKGTTTLGKGTSFFSTRPSQANKDTSHQSVHLSESLKSFNVINTGLKGKLRRDIIDSMLKIVKFRKYETRALETAVDIISRLISYNIEDVSTNETITLLLRDAFNSFVDSGRNNTKLAISLCDASFISAMFQPDVRSLNSSNTVIDTLKTARKILLHSSSRGAKVHCMRIMNAFLSYFLSSSSSPSTPSRDGGTFEKYEMCIRDIIVTKFFTKPILATMVDAYKVMEAYKHEVIGTERDDKQDLLLINSRKLMCLTTQYCSTLSSVPSGRRIIVACEFDASSVFDGPDDDEDHQDEFDETVVGNYMDEDDLNDAKVDSSHLVGDDDEEERPTTLFNGIIRWGFNNLDPSYQVEVKEGVESGSNHFLKNNTLKFYKSGSTTQTLDLLWNNIDVYYDPPHPSMEKYSDYNRTDDDCSTVCSTSTSISRPSVRPKVEDAGGYTLGDVRPVNSIVAFNLTKCLVNFCEDEEHALFVVESDAFVGLVLRYADEKEGSTTTTTVKDDIYKMAEENVKRCARAIHANLKTRCERMAIEIVEKKIRKKRNKKKKKKGKLDKQKHTKGGNGETRGEGVGVGVGVTFDWEVAKRVQADGLPVIVAGGLELENDVMPFLVDVSSGVEKTTGVKDYAKVKRFLREADEGEVEGEKGI</sequence>
<feature type="region of interest" description="Disordered" evidence="7">
    <location>
        <begin position="1"/>
        <end position="56"/>
    </location>
</feature>
<evidence type="ECO:0000256" key="6">
    <source>
        <dbReference type="ARBA" id="ARBA00023235"/>
    </source>
</evidence>
<accession>A0A9W7LB82</accession>
<dbReference type="Pfam" id="PF00697">
    <property type="entry name" value="PRAI"/>
    <property type="match status" value="1"/>
</dbReference>
<dbReference type="GO" id="GO:0000162">
    <property type="term" value="P:L-tryptophan biosynthetic process"/>
    <property type="evidence" value="ECO:0007669"/>
    <property type="project" value="UniProtKB-KW"/>
</dbReference>
<dbReference type="InterPro" id="IPR013785">
    <property type="entry name" value="Aldolase_TIM"/>
</dbReference>
<evidence type="ECO:0000256" key="7">
    <source>
        <dbReference type="SAM" id="MobiDB-lite"/>
    </source>
</evidence>
<keyword evidence="4" id="KW-0822">Tryptophan biosynthesis</keyword>
<evidence type="ECO:0000256" key="2">
    <source>
        <dbReference type="ARBA" id="ARBA00012572"/>
    </source>
</evidence>
<dbReference type="EMBL" id="BRYA01000188">
    <property type="protein sequence ID" value="GMI43104.1"/>
    <property type="molecule type" value="Genomic_DNA"/>
</dbReference>
<reference evidence="10" key="1">
    <citation type="journal article" date="2023" name="Commun. Biol.">
        <title>Genome analysis of Parmales, the sister group of diatoms, reveals the evolutionary specialization of diatoms from phago-mixotrophs to photoautotrophs.</title>
        <authorList>
            <person name="Ban H."/>
            <person name="Sato S."/>
            <person name="Yoshikawa S."/>
            <person name="Yamada K."/>
            <person name="Nakamura Y."/>
            <person name="Ichinomiya M."/>
            <person name="Sato N."/>
            <person name="Blanc-Mathieu R."/>
            <person name="Endo H."/>
            <person name="Kuwata A."/>
            <person name="Ogata H."/>
        </authorList>
    </citation>
    <scope>NUCLEOTIDE SEQUENCE [LARGE SCALE GENOMIC DNA]</scope>
</reference>
<gene>
    <name evidence="9" type="ORF">TrCOL_g9068</name>
</gene>
<evidence type="ECO:0000259" key="8">
    <source>
        <dbReference type="Pfam" id="PF00697"/>
    </source>
</evidence>
<dbReference type="SUPFAM" id="SSF51366">
    <property type="entry name" value="Ribulose-phoshate binding barrel"/>
    <property type="match status" value="1"/>
</dbReference>
<keyword evidence="3" id="KW-0028">Amino-acid biosynthesis</keyword>
<feature type="region of interest" description="Disordered" evidence="7">
    <location>
        <begin position="924"/>
        <end position="951"/>
    </location>
</feature>
<dbReference type="EC" id="5.3.1.24" evidence="2"/>
<feature type="compositionally biased region" description="Low complexity" evidence="7">
    <location>
        <begin position="45"/>
        <end position="56"/>
    </location>
</feature>
<evidence type="ECO:0000256" key="3">
    <source>
        <dbReference type="ARBA" id="ARBA00022605"/>
    </source>
</evidence>